<feature type="compositionally biased region" description="Polar residues" evidence="1">
    <location>
        <begin position="1"/>
        <end position="17"/>
    </location>
</feature>
<dbReference type="InterPro" id="IPR035890">
    <property type="entry name" value="Anti-sigma-28_factor_FlgM_sf"/>
</dbReference>
<evidence type="ECO:0000313" key="4">
    <source>
        <dbReference type="Proteomes" id="UP000000422"/>
    </source>
</evidence>
<feature type="region of interest" description="Disordered" evidence="1">
    <location>
        <begin position="1"/>
        <end position="37"/>
    </location>
</feature>
<dbReference type="HOGENOM" id="CLU_2830206_0_0_7"/>
<dbReference type="SUPFAM" id="SSF101498">
    <property type="entry name" value="Anti-sigma factor FlgM"/>
    <property type="match status" value="1"/>
</dbReference>
<organism evidence="4">
    <name type="scientific">Wolinella succinogenes (strain ATCC 29543 / DSM 1740 / CCUG 13145 / JCM 31913 / LMG 7466 / NCTC 11488 / FDC 602W)</name>
    <name type="common">Vibrio succinogenes</name>
    <dbReference type="NCBI Taxonomy" id="273121"/>
    <lineage>
        <taxon>Bacteria</taxon>
        <taxon>Pseudomonadati</taxon>
        <taxon>Campylobacterota</taxon>
        <taxon>Epsilonproteobacteria</taxon>
        <taxon>Campylobacterales</taxon>
        <taxon>Helicobacteraceae</taxon>
        <taxon>Wolinella</taxon>
    </lineage>
</organism>
<dbReference type="RefSeq" id="WP_011138217.1">
    <property type="nucleotide sequence ID" value="NC_005090.1"/>
</dbReference>
<keyword evidence="4" id="KW-1185">Reference proteome</keyword>
<evidence type="ECO:0000256" key="1">
    <source>
        <dbReference type="SAM" id="MobiDB-lite"/>
    </source>
</evidence>
<dbReference type="EMBL" id="BX571657">
    <property type="protein sequence ID" value="CAE09416.1"/>
    <property type="molecule type" value="Genomic_DNA"/>
</dbReference>
<proteinExistence type="predicted"/>
<evidence type="ECO:0000259" key="2">
    <source>
        <dbReference type="Pfam" id="PF04316"/>
    </source>
</evidence>
<feature type="domain" description="Anti-sigma-28 factor FlgM C-terminal" evidence="2">
    <location>
        <begin position="13"/>
        <end position="58"/>
    </location>
</feature>
<dbReference type="InterPro" id="IPR031316">
    <property type="entry name" value="FlgM_C"/>
</dbReference>
<dbReference type="Proteomes" id="UP000000422">
    <property type="component" value="Chromosome"/>
</dbReference>
<dbReference type="KEGG" id="wsu:WS0261"/>
<dbReference type="Pfam" id="PF04316">
    <property type="entry name" value="FlgM"/>
    <property type="match status" value="1"/>
</dbReference>
<dbReference type="AlphaFoldDB" id="Q7MSP0"/>
<sequence>MISPIQSGATLPTAKNVQNREVESKTESSASSSKVQAIKESLQKGEYKLDLPATAEKMALNLLNRE</sequence>
<reference evidence="3 4" key="1">
    <citation type="journal article" date="2003" name="Proc. Natl. Acad. Sci. U.S.A.">
        <title>Complete genome sequence and analysis of Wolinella succinogenes.</title>
        <authorList>
            <person name="Baar C."/>
            <person name="Eppinger M."/>
            <person name="Raddatz G."/>
            <person name="Simon JM."/>
            <person name="Lanz C."/>
            <person name="Klimmek O."/>
            <person name="Nandakumar R."/>
            <person name="Gross R."/>
            <person name="Rosinus A."/>
            <person name="Keller H."/>
            <person name="Jagtap P."/>
            <person name="Linke B."/>
            <person name="Meyer F."/>
            <person name="Lederer H."/>
            <person name="Schuster S.C."/>
        </authorList>
    </citation>
    <scope>NUCLEOTIDE SEQUENCE [LARGE SCALE GENOMIC DNA]</scope>
    <source>
        <strain evidence="4">ATCC 29543 / DSM 1740 / CCUG 13145 / JCM 31913 / LMG 7466 / NCTC 11488 / FDC 602W</strain>
    </source>
</reference>
<gene>
    <name evidence="3" type="ordered locus">WS0261</name>
</gene>
<accession>Q7MSP0</accession>
<dbReference type="STRING" id="273121.WS0261"/>
<name>Q7MSP0_WOLSU</name>
<protein>
    <recommendedName>
        <fullName evidence="2">Anti-sigma-28 factor FlgM C-terminal domain-containing protein</fullName>
    </recommendedName>
</protein>
<evidence type="ECO:0000313" key="3">
    <source>
        <dbReference type="EMBL" id="CAE09416.1"/>
    </source>
</evidence>